<feature type="transmembrane region" description="Helical" evidence="1">
    <location>
        <begin position="117"/>
        <end position="134"/>
    </location>
</feature>
<feature type="transmembrane region" description="Helical" evidence="1">
    <location>
        <begin position="40"/>
        <end position="58"/>
    </location>
</feature>
<protein>
    <recommendedName>
        <fullName evidence="4">YeeE/YedE family protein</fullName>
    </recommendedName>
</protein>
<evidence type="ECO:0000256" key="1">
    <source>
        <dbReference type="SAM" id="Phobius"/>
    </source>
</evidence>
<keyword evidence="1" id="KW-1133">Transmembrane helix</keyword>
<evidence type="ECO:0000313" key="3">
    <source>
        <dbReference type="Proteomes" id="UP000216429"/>
    </source>
</evidence>
<dbReference type="AlphaFoldDB" id="A0A261VD73"/>
<keyword evidence="1" id="KW-0812">Transmembrane</keyword>
<evidence type="ECO:0000313" key="2">
    <source>
        <dbReference type="EMBL" id="OZI72084.1"/>
    </source>
</evidence>
<feature type="transmembrane region" description="Helical" evidence="1">
    <location>
        <begin position="85"/>
        <end position="111"/>
    </location>
</feature>
<evidence type="ECO:0008006" key="4">
    <source>
        <dbReference type="Google" id="ProtNLM"/>
    </source>
</evidence>
<dbReference type="Proteomes" id="UP000216429">
    <property type="component" value="Unassembled WGS sequence"/>
</dbReference>
<gene>
    <name evidence="2" type="ORF">CAL22_20140</name>
</gene>
<sequence>MHLVFACVCGLLMGLGLVLSGLTNPAKVLAFLDIGGQWDPSLLLVFAAAIAVTAPLYARLKRRGRTLTAGAPLQWPTAWKIDKRLLAGALIFGLGWGLAGMSPVSAVLNAAQGYEDALTFALAMLVGMGAFSFWQKPTSDRHR</sequence>
<organism evidence="2 3">
    <name type="scientific">Bordetella genomosp. 12</name>
    <dbReference type="NCBI Taxonomy" id="463035"/>
    <lineage>
        <taxon>Bacteria</taxon>
        <taxon>Pseudomonadati</taxon>
        <taxon>Pseudomonadota</taxon>
        <taxon>Betaproteobacteria</taxon>
        <taxon>Burkholderiales</taxon>
        <taxon>Alcaligenaceae</taxon>
        <taxon>Bordetella</taxon>
    </lineage>
</organism>
<reference evidence="3" key="1">
    <citation type="submission" date="2017-05" db="EMBL/GenBank/DDBJ databases">
        <title>Complete and WGS of Bordetella genogroups.</title>
        <authorList>
            <person name="Spilker T."/>
            <person name="Lipuma J."/>
        </authorList>
    </citation>
    <scope>NUCLEOTIDE SEQUENCE [LARGE SCALE GENOMIC DNA]</scope>
    <source>
        <strain evidence="3">AU6712</strain>
    </source>
</reference>
<proteinExistence type="predicted"/>
<accession>A0A261VD73</accession>
<dbReference type="OrthoDB" id="9790409at2"/>
<keyword evidence="3" id="KW-1185">Reference proteome</keyword>
<comment type="caution">
    <text evidence="2">The sequence shown here is derived from an EMBL/GenBank/DDBJ whole genome shotgun (WGS) entry which is preliminary data.</text>
</comment>
<dbReference type="RefSeq" id="WP_094816228.1">
    <property type="nucleotide sequence ID" value="NZ_NEVU01000003.1"/>
</dbReference>
<keyword evidence="1" id="KW-0472">Membrane</keyword>
<dbReference type="Pfam" id="PF20398">
    <property type="entry name" value="DUF6691"/>
    <property type="match status" value="1"/>
</dbReference>
<dbReference type="EMBL" id="NEVU01000003">
    <property type="protein sequence ID" value="OZI72084.1"/>
    <property type="molecule type" value="Genomic_DNA"/>
</dbReference>
<name>A0A261VD73_9BORD</name>
<dbReference type="InterPro" id="IPR046513">
    <property type="entry name" value="DUF6691"/>
</dbReference>